<organism evidence="1 2">
    <name type="scientific">Brassica carinata</name>
    <name type="common">Ethiopian mustard</name>
    <name type="synonym">Abyssinian cabbage</name>
    <dbReference type="NCBI Taxonomy" id="52824"/>
    <lineage>
        <taxon>Eukaryota</taxon>
        <taxon>Viridiplantae</taxon>
        <taxon>Streptophyta</taxon>
        <taxon>Embryophyta</taxon>
        <taxon>Tracheophyta</taxon>
        <taxon>Spermatophyta</taxon>
        <taxon>Magnoliopsida</taxon>
        <taxon>eudicotyledons</taxon>
        <taxon>Gunneridae</taxon>
        <taxon>Pentapetalae</taxon>
        <taxon>rosids</taxon>
        <taxon>malvids</taxon>
        <taxon>Brassicales</taxon>
        <taxon>Brassicaceae</taxon>
        <taxon>Brassiceae</taxon>
        <taxon>Brassica</taxon>
    </lineage>
</organism>
<sequence length="75" mass="8562">MVPFIQNSFIWNKTRAVELSRHELGLKNVVFEPGGELCNLRDKNKLIEKESAATIFDFVDFSASEDKVLHVSSHQ</sequence>
<dbReference type="Proteomes" id="UP000886595">
    <property type="component" value="Unassembled WGS sequence"/>
</dbReference>
<protein>
    <submittedName>
        <fullName evidence="1">Uncharacterized protein</fullName>
    </submittedName>
</protein>
<keyword evidence="2" id="KW-1185">Reference proteome</keyword>
<dbReference type="OrthoDB" id="10495376at2759"/>
<evidence type="ECO:0000313" key="1">
    <source>
        <dbReference type="EMBL" id="KAG2322977.1"/>
    </source>
</evidence>
<dbReference type="EMBL" id="JAAMPC010000003">
    <property type="protein sequence ID" value="KAG2322977.1"/>
    <property type="molecule type" value="Genomic_DNA"/>
</dbReference>
<accession>A0A8X8B6D6</accession>
<name>A0A8X8B6D6_BRACI</name>
<gene>
    <name evidence="1" type="ORF">Bca52824_016190</name>
</gene>
<proteinExistence type="predicted"/>
<comment type="caution">
    <text evidence="1">The sequence shown here is derived from an EMBL/GenBank/DDBJ whole genome shotgun (WGS) entry which is preliminary data.</text>
</comment>
<dbReference type="AlphaFoldDB" id="A0A8X8B6D6"/>
<reference evidence="1 2" key="1">
    <citation type="submission" date="2020-02" db="EMBL/GenBank/DDBJ databases">
        <authorList>
            <person name="Ma Q."/>
            <person name="Huang Y."/>
            <person name="Song X."/>
            <person name="Pei D."/>
        </authorList>
    </citation>
    <scope>NUCLEOTIDE SEQUENCE [LARGE SCALE GENOMIC DNA]</scope>
    <source>
        <strain evidence="1">Sxm20200214</strain>
        <tissue evidence="1">Leaf</tissue>
    </source>
</reference>
<evidence type="ECO:0000313" key="2">
    <source>
        <dbReference type="Proteomes" id="UP000886595"/>
    </source>
</evidence>